<dbReference type="STRING" id="655863.F0XNP3"/>
<dbReference type="GO" id="GO:0005739">
    <property type="term" value="C:mitochondrion"/>
    <property type="evidence" value="ECO:0007669"/>
    <property type="project" value="TreeGrafter"/>
</dbReference>
<dbReference type="HOGENOM" id="CLU_062297_2_0_1"/>
<gene>
    <name evidence="3" type="ORF">CMQ_7467</name>
</gene>
<dbReference type="Proteomes" id="UP000007796">
    <property type="component" value="Unassembled WGS sequence"/>
</dbReference>
<dbReference type="GeneID" id="25981014"/>
<feature type="region of interest" description="Disordered" evidence="1">
    <location>
        <begin position="1"/>
        <end position="28"/>
    </location>
</feature>
<proteinExistence type="predicted"/>
<evidence type="ECO:0000259" key="2">
    <source>
        <dbReference type="Pfam" id="PF09791"/>
    </source>
</evidence>
<evidence type="ECO:0000313" key="3">
    <source>
        <dbReference type="EMBL" id="EFX00465.1"/>
    </source>
</evidence>
<feature type="compositionally biased region" description="Polar residues" evidence="1">
    <location>
        <begin position="192"/>
        <end position="207"/>
    </location>
</feature>
<name>F0XNP3_GROCL</name>
<organism evidence="4">
    <name type="scientific">Grosmannia clavigera (strain kw1407 / UAMH 11150)</name>
    <name type="common">Blue stain fungus</name>
    <name type="synonym">Graphiocladiella clavigera</name>
    <dbReference type="NCBI Taxonomy" id="655863"/>
    <lineage>
        <taxon>Eukaryota</taxon>
        <taxon>Fungi</taxon>
        <taxon>Dikarya</taxon>
        <taxon>Ascomycota</taxon>
        <taxon>Pezizomycotina</taxon>
        <taxon>Sordariomycetes</taxon>
        <taxon>Sordariomycetidae</taxon>
        <taxon>Ophiostomatales</taxon>
        <taxon>Ophiostomataceae</taxon>
        <taxon>Leptographium</taxon>
    </lineage>
</organism>
<reference evidence="3 4" key="1">
    <citation type="journal article" date="2011" name="Proc. Natl. Acad. Sci. U.S.A.">
        <title>Genome and transcriptome analyses of the mountain pine beetle-fungal symbiont Grosmannia clavigera, a lodgepole pine pathogen.</title>
        <authorList>
            <person name="DiGuistini S."/>
            <person name="Wang Y."/>
            <person name="Liao N.Y."/>
            <person name="Taylor G."/>
            <person name="Tanguay P."/>
            <person name="Feau N."/>
            <person name="Henrissat B."/>
            <person name="Chan S.K."/>
            <person name="Hesse-Orce U."/>
            <person name="Alamouti S.M."/>
            <person name="Tsui C.K.M."/>
            <person name="Docking R.T."/>
            <person name="Levasseur A."/>
            <person name="Haridas S."/>
            <person name="Robertson G."/>
            <person name="Birol I."/>
            <person name="Holt R.A."/>
            <person name="Marra M.A."/>
            <person name="Hamelin R.C."/>
            <person name="Hirst M."/>
            <person name="Jones S.J.M."/>
            <person name="Bohlmann J."/>
            <person name="Breuil C."/>
        </authorList>
    </citation>
    <scope>NUCLEOTIDE SEQUENCE [LARGE SCALE GENOMIC DNA]</scope>
    <source>
        <strain evidence="4">kw1407 / UAMH 11150</strain>
    </source>
</reference>
<sequence>MSRILPTSRAAARRFPLQASNRWQPPPSVALLSTSQPLCDKIRQAHPRGAYYDLLLTSPPPYAAVKSEEPPTTAKSAPATPKTPVPVSASSSSSTPTKPETVSERARIVFGSRLAGPAERAERLARIRDRSQMIAGVLVPPQPEEPENCCMSGCVDCVWDRYRDEIEGWAQASAEASRRLQAQESGVAASVGTGTSPAGVATTQGRTPQPGAVSMDDDGGGSNTNWDLGPPTVSTPVSSKGDKDFWDDELYKGLPVGIREFMKQEKRLKLKHIREGTLGG</sequence>
<accession>F0XNP3</accession>
<dbReference type="RefSeq" id="XP_014169947.1">
    <property type="nucleotide sequence ID" value="XM_014314472.1"/>
</dbReference>
<dbReference type="InterPro" id="IPR039251">
    <property type="entry name" value="OXLD1"/>
</dbReference>
<evidence type="ECO:0000256" key="1">
    <source>
        <dbReference type="SAM" id="MobiDB-lite"/>
    </source>
</evidence>
<protein>
    <recommendedName>
        <fullName evidence="2">Oxidoreductase-like domain-containing protein</fullName>
    </recommendedName>
</protein>
<feature type="domain" description="Oxidoreductase-like" evidence="2">
    <location>
        <begin position="133"/>
        <end position="177"/>
    </location>
</feature>
<dbReference type="OrthoDB" id="10064411at2759"/>
<feature type="region of interest" description="Disordered" evidence="1">
    <location>
        <begin position="62"/>
        <end position="103"/>
    </location>
</feature>
<dbReference type="PANTHER" id="PTHR21193:SF3">
    <property type="entry name" value="OXIDOREDUCTASE-LIKE DOMAIN-CONTAINING PROTEIN 1"/>
    <property type="match status" value="1"/>
</dbReference>
<dbReference type="PANTHER" id="PTHR21193">
    <property type="entry name" value="OXIDOREDUCTASE-LIKE DOMAIN-CONTAINING PROTEIN 1"/>
    <property type="match status" value="1"/>
</dbReference>
<dbReference type="AlphaFoldDB" id="F0XNP3"/>
<evidence type="ECO:0000313" key="4">
    <source>
        <dbReference type="Proteomes" id="UP000007796"/>
    </source>
</evidence>
<dbReference type="eggNOG" id="KOG4690">
    <property type="taxonomic scope" value="Eukaryota"/>
</dbReference>
<dbReference type="Pfam" id="PF09791">
    <property type="entry name" value="Oxidored-like"/>
    <property type="match status" value="1"/>
</dbReference>
<dbReference type="EMBL" id="GL629801">
    <property type="protein sequence ID" value="EFX00465.1"/>
    <property type="molecule type" value="Genomic_DNA"/>
</dbReference>
<dbReference type="InParanoid" id="F0XNP3"/>
<feature type="compositionally biased region" description="Low complexity" evidence="1">
    <location>
        <begin position="70"/>
        <end position="100"/>
    </location>
</feature>
<dbReference type="InterPro" id="IPR019180">
    <property type="entry name" value="Oxidoreductase-like_N"/>
</dbReference>
<keyword evidence="4" id="KW-1185">Reference proteome</keyword>
<feature type="region of interest" description="Disordered" evidence="1">
    <location>
        <begin position="187"/>
        <end position="244"/>
    </location>
</feature>